<feature type="region of interest" description="Disordered" evidence="7">
    <location>
        <begin position="1"/>
        <end position="48"/>
    </location>
</feature>
<feature type="compositionally biased region" description="Polar residues" evidence="7">
    <location>
        <begin position="31"/>
        <end position="43"/>
    </location>
</feature>
<dbReference type="InterPro" id="IPR052374">
    <property type="entry name" value="SERAC1"/>
</dbReference>
<evidence type="ECO:0000256" key="3">
    <source>
        <dbReference type="ARBA" id="ARBA00004370"/>
    </source>
</evidence>
<dbReference type="GO" id="GO:0005783">
    <property type="term" value="C:endoplasmic reticulum"/>
    <property type="evidence" value="ECO:0007669"/>
    <property type="project" value="UniProtKB-SubCell"/>
</dbReference>
<evidence type="ECO:0000256" key="4">
    <source>
        <dbReference type="ARBA" id="ARBA00022824"/>
    </source>
</evidence>
<dbReference type="OrthoDB" id="1658288at2759"/>
<dbReference type="PANTHER" id="PTHR48182:SF2">
    <property type="entry name" value="PROTEIN SERAC1"/>
    <property type="match status" value="1"/>
</dbReference>
<evidence type="ECO:0000256" key="6">
    <source>
        <dbReference type="ARBA" id="ARBA00023136"/>
    </source>
</evidence>
<dbReference type="AlphaFoldDB" id="A0A3N4K6Z5"/>
<dbReference type="InterPro" id="IPR029058">
    <property type="entry name" value="AB_hydrolase_fold"/>
</dbReference>
<organism evidence="8 9">
    <name type="scientific">Morchella conica CCBAS932</name>
    <dbReference type="NCBI Taxonomy" id="1392247"/>
    <lineage>
        <taxon>Eukaryota</taxon>
        <taxon>Fungi</taxon>
        <taxon>Dikarya</taxon>
        <taxon>Ascomycota</taxon>
        <taxon>Pezizomycotina</taxon>
        <taxon>Pezizomycetes</taxon>
        <taxon>Pezizales</taxon>
        <taxon>Morchellaceae</taxon>
        <taxon>Morchella</taxon>
    </lineage>
</organism>
<dbReference type="PANTHER" id="PTHR48182">
    <property type="entry name" value="PROTEIN SERAC1"/>
    <property type="match status" value="1"/>
</dbReference>
<name>A0A3N4K6Z5_9PEZI</name>
<gene>
    <name evidence="8" type="ORF">P167DRAFT_610160</name>
</gene>
<dbReference type="Proteomes" id="UP000277580">
    <property type="component" value="Unassembled WGS sequence"/>
</dbReference>
<evidence type="ECO:0000313" key="9">
    <source>
        <dbReference type="Proteomes" id="UP000277580"/>
    </source>
</evidence>
<accession>A0A3N4K6Z5</accession>
<sequence length="260" mass="29584">MDTTTCAPELEPSTPGRQNTDREPTPAPGSATKNISTQENVPQPSGLPSPICFRISGIPPHWDSKDVMDYLTNHIDRELDWSTAKLSGPFPSPFDDTQCALLGLDCCTNSLSTRFSHQHNVEHPVVEVNRETFHMVIDRHFYDLTPMNKPTLPIVADVIAITGLGGHVFGFWRSRQRTFCPINRPMWIHDFLPKSFPNTRIMTYGYDCSLVHPNDMRMWDYVIKLEVALNNARRYCQDRKIVFIGHSLGGILIIQIRYDS</sequence>
<proteinExistence type="predicted"/>
<keyword evidence="4" id="KW-0256">Endoplasmic reticulum</keyword>
<dbReference type="EMBL" id="ML119470">
    <property type="protein sequence ID" value="RPB06314.1"/>
    <property type="molecule type" value="Genomic_DNA"/>
</dbReference>
<keyword evidence="9" id="KW-1185">Reference proteome</keyword>
<dbReference type="SUPFAM" id="SSF53474">
    <property type="entry name" value="alpha/beta-Hydrolases"/>
    <property type="match status" value="1"/>
</dbReference>
<dbReference type="InParanoid" id="A0A3N4K6Z5"/>
<evidence type="ECO:0000256" key="5">
    <source>
        <dbReference type="ARBA" id="ARBA00023128"/>
    </source>
</evidence>
<evidence type="ECO:0000256" key="1">
    <source>
        <dbReference type="ARBA" id="ARBA00004173"/>
    </source>
</evidence>
<keyword evidence="6" id="KW-0472">Membrane</keyword>
<reference evidence="8 9" key="1">
    <citation type="journal article" date="2018" name="Nat. Ecol. Evol.">
        <title>Pezizomycetes genomes reveal the molecular basis of ectomycorrhizal truffle lifestyle.</title>
        <authorList>
            <person name="Murat C."/>
            <person name="Payen T."/>
            <person name="Noel B."/>
            <person name="Kuo A."/>
            <person name="Morin E."/>
            <person name="Chen J."/>
            <person name="Kohler A."/>
            <person name="Krizsan K."/>
            <person name="Balestrini R."/>
            <person name="Da Silva C."/>
            <person name="Montanini B."/>
            <person name="Hainaut M."/>
            <person name="Levati E."/>
            <person name="Barry K.W."/>
            <person name="Belfiori B."/>
            <person name="Cichocki N."/>
            <person name="Clum A."/>
            <person name="Dockter R.B."/>
            <person name="Fauchery L."/>
            <person name="Guy J."/>
            <person name="Iotti M."/>
            <person name="Le Tacon F."/>
            <person name="Lindquist E.A."/>
            <person name="Lipzen A."/>
            <person name="Malagnac F."/>
            <person name="Mello A."/>
            <person name="Molinier V."/>
            <person name="Miyauchi S."/>
            <person name="Poulain J."/>
            <person name="Riccioni C."/>
            <person name="Rubini A."/>
            <person name="Sitrit Y."/>
            <person name="Splivallo R."/>
            <person name="Traeger S."/>
            <person name="Wang M."/>
            <person name="Zifcakova L."/>
            <person name="Wipf D."/>
            <person name="Zambonelli A."/>
            <person name="Paolocci F."/>
            <person name="Nowrousian M."/>
            <person name="Ottonello S."/>
            <person name="Baldrian P."/>
            <person name="Spatafora J.W."/>
            <person name="Henrissat B."/>
            <person name="Nagy L.G."/>
            <person name="Aury J.M."/>
            <person name="Wincker P."/>
            <person name="Grigoriev I.V."/>
            <person name="Bonfante P."/>
            <person name="Martin F.M."/>
        </authorList>
    </citation>
    <scope>NUCLEOTIDE SEQUENCE [LARGE SCALE GENOMIC DNA]</scope>
    <source>
        <strain evidence="8 9">CCBAS932</strain>
    </source>
</reference>
<evidence type="ECO:0008006" key="10">
    <source>
        <dbReference type="Google" id="ProtNLM"/>
    </source>
</evidence>
<comment type="subcellular location">
    <subcellularLocation>
        <location evidence="2">Endoplasmic reticulum</location>
    </subcellularLocation>
    <subcellularLocation>
        <location evidence="3">Membrane</location>
    </subcellularLocation>
    <subcellularLocation>
        <location evidence="1">Mitochondrion</location>
    </subcellularLocation>
</comment>
<dbReference type="GO" id="GO:0005739">
    <property type="term" value="C:mitochondrion"/>
    <property type="evidence" value="ECO:0007669"/>
    <property type="project" value="UniProtKB-SubCell"/>
</dbReference>
<evidence type="ECO:0000256" key="2">
    <source>
        <dbReference type="ARBA" id="ARBA00004240"/>
    </source>
</evidence>
<protein>
    <recommendedName>
        <fullName evidence="10">DUF676 domain-containing protein</fullName>
    </recommendedName>
</protein>
<keyword evidence="5" id="KW-0496">Mitochondrion</keyword>
<evidence type="ECO:0000313" key="8">
    <source>
        <dbReference type="EMBL" id="RPB06314.1"/>
    </source>
</evidence>
<dbReference type="GO" id="GO:0016020">
    <property type="term" value="C:membrane"/>
    <property type="evidence" value="ECO:0007669"/>
    <property type="project" value="UniProtKB-SubCell"/>
</dbReference>
<evidence type="ECO:0000256" key="7">
    <source>
        <dbReference type="SAM" id="MobiDB-lite"/>
    </source>
</evidence>